<name>A0A175WGM3_9PEZI</name>
<dbReference type="Pfam" id="PF05997">
    <property type="entry name" value="Nop52"/>
    <property type="match status" value="1"/>
</dbReference>
<dbReference type="AlphaFoldDB" id="A0A175WGM3"/>
<proteinExistence type="inferred from homology"/>
<gene>
    <name evidence="6" type="ORF">MMYC01_200902</name>
</gene>
<organism evidence="6 7">
    <name type="scientific">Madurella mycetomatis</name>
    <dbReference type="NCBI Taxonomy" id="100816"/>
    <lineage>
        <taxon>Eukaryota</taxon>
        <taxon>Fungi</taxon>
        <taxon>Dikarya</taxon>
        <taxon>Ascomycota</taxon>
        <taxon>Pezizomycotina</taxon>
        <taxon>Sordariomycetes</taxon>
        <taxon>Sordariomycetidae</taxon>
        <taxon>Sordariales</taxon>
        <taxon>Sordariales incertae sedis</taxon>
        <taxon>Madurella</taxon>
    </lineage>
</organism>
<keyword evidence="3" id="KW-0698">rRNA processing</keyword>
<dbReference type="PANTHER" id="PTHR13026">
    <property type="entry name" value="NNP-1 PROTEIN NOVEL NUCLEAR PROTEIN 1 NOP52"/>
    <property type="match status" value="1"/>
</dbReference>
<dbReference type="GO" id="GO:0030688">
    <property type="term" value="C:preribosome, small subunit precursor"/>
    <property type="evidence" value="ECO:0007669"/>
    <property type="project" value="InterPro"/>
</dbReference>
<dbReference type="PANTHER" id="PTHR13026:SF0">
    <property type="entry name" value="RIBOSOMAL RNA PROCESSING 1B"/>
    <property type="match status" value="1"/>
</dbReference>
<protein>
    <submittedName>
        <fullName evidence="6">Ribosomal RNA-processing protein 1</fullName>
    </submittedName>
</protein>
<feature type="compositionally biased region" description="Basic and acidic residues" evidence="5">
    <location>
        <begin position="252"/>
        <end position="276"/>
    </location>
</feature>
<accession>A0A175WGM3</accession>
<sequence>MASQERGMPFIKNLASSDRKIRTSALSSLHTFLSARQVASSLAPLDVLKLWKGLFYALWMCDRPLPQQALCAELADLIYVLPSGGNGAPAEAVVTTWLRGFWATMAREWTGIDVLRMEKFLLLVRRVVGAGFKWMRREDGRQGEGDGEGRWDGVRVDAVLGQLGEWPFALDDEARIGLRMQQQQQGAEQDALIPQTIPVGLRLHVLDVWVDEAEKVGLLEDGDEEAARIVQRISDLVDALEQATTRPAVRIRSKDSLSDERLPGNKKPPSEAREDQNTDDGPGDDGSWDGFDD</sequence>
<evidence type="ECO:0000313" key="7">
    <source>
        <dbReference type="Proteomes" id="UP000078237"/>
    </source>
</evidence>
<dbReference type="STRING" id="100816.A0A175WGM3"/>
<evidence type="ECO:0000256" key="4">
    <source>
        <dbReference type="ARBA" id="ARBA00023242"/>
    </source>
</evidence>
<reference evidence="6 7" key="1">
    <citation type="journal article" date="2016" name="Genome Announc.">
        <title>Genome Sequence of Madurella mycetomatis mm55, Isolated from a Human Mycetoma Case in Sudan.</title>
        <authorList>
            <person name="Smit S."/>
            <person name="Derks M.F."/>
            <person name="Bervoets S."/>
            <person name="Fahal A."/>
            <person name="van Leeuwen W."/>
            <person name="van Belkum A."/>
            <person name="van de Sande W.W."/>
        </authorList>
    </citation>
    <scope>NUCLEOTIDE SEQUENCE [LARGE SCALE GENOMIC DNA]</scope>
    <source>
        <strain evidence="7">mm55</strain>
    </source>
</reference>
<evidence type="ECO:0000256" key="2">
    <source>
        <dbReference type="ARBA" id="ARBA00006374"/>
    </source>
</evidence>
<dbReference type="Proteomes" id="UP000078237">
    <property type="component" value="Unassembled WGS sequence"/>
</dbReference>
<dbReference type="GO" id="GO:0005634">
    <property type="term" value="C:nucleus"/>
    <property type="evidence" value="ECO:0007669"/>
    <property type="project" value="UniProtKB-SubCell"/>
</dbReference>
<evidence type="ECO:0000256" key="1">
    <source>
        <dbReference type="ARBA" id="ARBA00004123"/>
    </source>
</evidence>
<comment type="caution">
    <text evidence="6">The sequence shown here is derived from an EMBL/GenBank/DDBJ whole genome shotgun (WGS) entry which is preliminary data.</text>
</comment>
<evidence type="ECO:0000256" key="5">
    <source>
        <dbReference type="SAM" id="MobiDB-lite"/>
    </source>
</evidence>
<comment type="subcellular location">
    <subcellularLocation>
        <location evidence="1">Nucleus</location>
    </subcellularLocation>
</comment>
<dbReference type="GO" id="GO:0006364">
    <property type="term" value="P:rRNA processing"/>
    <property type="evidence" value="ECO:0007669"/>
    <property type="project" value="UniProtKB-KW"/>
</dbReference>
<evidence type="ECO:0000256" key="3">
    <source>
        <dbReference type="ARBA" id="ARBA00022552"/>
    </source>
</evidence>
<feature type="region of interest" description="Disordered" evidence="5">
    <location>
        <begin position="248"/>
        <end position="293"/>
    </location>
</feature>
<dbReference type="OrthoDB" id="2019504at2759"/>
<feature type="compositionally biased region" description="Acidic residues" evidence="5">
    <location>
        <begin position="277"/>
        <end position="293"/>
    </location>
</feature>
<dbReference type="VEuPathDB" id="FungiDB:MMYC01_200902"/>
<keyword evidence="4" id="KW-0539">Nucleus</keyword>
<dbReference type="InterPro" id="IPR010301">
    <property type="entry name" value="RRP1"/>
</dbReference>
<evidence type="ECO:0000313" key="6">
    <source>
        <dbReference type="EMBL" id="KXX82024.1"/>
    </source>
</evidence>
<dbReference type="EMBL" id="LCTW02000022">
    <property type="protein sequence ID" value="KXX82024.1"/>
    <property type="molecule type" value="Genomic_DNA"/>
</dbReference>
<comment type="similarity">
    <text evidence="2">Belongs to the RRP1 family.</text>
</comment>
<keyword evidence="7" id="KW-1185">Reference proteome</keyword>